<dbReference type="Proteomes" id="UP000479710">
    <property type="component" value="Unassembled WGS sequence"/>
</dbReference>
<evidence type="ECO:0000256" key="1">
    <source>
        <dbReference type="SAM" id="MobiDB-lite"/>
    </source>
</evidence>
<keyword evidence="2" id="KW-0472">Membrane</keyword>
<keyword evidence="2" id="KW-1133">Transmembrane helix</keyword>
<keyword evidence="2" id="KW-0812">Transmembrane</keyword>
<dbReference type="EMBL" id="SPHZ02000001">
    <property type="protein sequence ID" value="KAF0934595.1"/>
    <property type="molecule type" value="Genomic_DNA"/>
</dbReference>
<feature type="compositionally biased region" description="Low complexity" evidence="1">
    <location>
        <begin position="19"/>
        <end position="29"/>
    </location>
</feature>
<protein>
    <submittedName>
        <fullName evidence="3">Uncharacterized protein</fullName>
    </submittedName>
</protein>
<reference evidence="3 4" key="1">
    <citation type="submission" date="2019-11" db="EMBL/GenBank/DDBJ databases">
        <title>Whole genome sequence of Oryza granulata.</title>
        <authorList>
            <person name="Li W."/>
        </authorList>
    </citation>
    <scope>NUCLEOTIDE SEQUENCE [LARGE SCALE GENOMIC DNA]</scope>
    <source>
        <strain evidence="4">cv. Menghai</strain>
        <tissue evidence="3">Leaf</tissue>
    </source>
</reference>
<keyword evidence="4" id="KW-1185">Reference proteome</keyword>
<dbReference type="AlphaFoldDB" id="A0A6G1FCP5"/>
<feature type="transmembrane region" description="Helical" evidence="2">
    <location>
        <begin position="182"/>
        <end position="205"/>
    </location>
</feature>
<sequence length="219" mass="23076">MAKASPAASHTPRPTTLRSSSRASVGSSSTPRPPLPVASNSKGVAKRLAYDDDNFTFPDATDVLSRVPDDDLAPLLELPDPADSSSSTTTLISAAPEDAVTASADSSPTQVAAPGDSSAMIEEAPLPDELKLVLAELHGDRDLSPRSKRLVAALVEAATAELRPTATTLRLRRASFWGKVRVWILAVTVATVAAIDIALAVALVYHHRCNYYDDVLPPT</sequence>
<gene>
    <name evidence="3" type="ORF">E2562_025680</name>
</gene>
<evidence type="ECO:0000313" key="4">
    <source>
        <dbReference type="Proteomes" id="UP000479710"/>
    </source>
</evidence>
<feature type="region of interest" description="Disordered" evidence="1">
    <location>
        <begin position="1"/>
        <end position="41"/>
    </location>
</feature>
<comment type="caution">
    <text evidence="3">The sequence shown here is derived from an EMBL/GenBank/DDBJ whole genome shotgun (WGS) entry which is preliminary data.</text>
</comment>
<organism evidence="3 4">
    <name type="scientific">Oryza meyeriana var. granulata</name>
    <dbReference type="NCBI Taxonomy" id="110450"/>
    <lineage>
        <taxon>Eukaryota</taxon>
        <taxon>Viridiplantae</taxon>
        <taxon>Streptophyta</taxon>
        <taxon>Embryophyta</taxon>
        <taxon>Tracheophyta</taxon>
        <taxon>Spermatophyta</taxon>
        <taxon>Magnoliopsida</taxon>
        <taxon>Liliopsida</taxon>
        <taxon>Poales</taxon>
        <taxon>Poaceae</taxon>
        <taxon>BOP clade</taxon>
        <taxon>Oryzoideae</taxon>
        <taxon>Oryzeae</taxon>
        <taxon>Oryzinae</taxon>
        <taxon>Oryza</taxon>
        <taxon>Oryza meyeriana</taxon>
    </lineage>
</organism>
<accession>A0A6G1FCP5</accession>
<evidence type="ECO:0000313" key="3">
    <source>
        <dbReference type="EMBL" id="KAF0934595.1"/>
    </source>
</evidence>
<name>A0A6G1FCP5_9ORYZ</name>
<evidence type="ECO:0000256" key="2">
    <source>
        <dbReference type="SAM" id="Phobius"/>
    </source>
</evidence>
<feature type="region of interest" description="Disordered" evidence="1">
    <location>
        <begin position="98"/>
        <end position="117"/>
    </location>
</feature>
<dbReference type="OrthoDB" id="695887at2759"/>
<proteinExistence type="predicted"/>